<accession>A0A966DQ90</accession>
<reference evidence="1" key="2">
    <citation type="submission" date="2020-10" db="EMBL/GenBank/DDBJ databases">
        <title>Mucilaginibacter sp. nov., isolated from soil.</title>
        <authorList>
            <person name="Jeon C.O."/>
        </authorList>
    </citation>
    <scope>NUCLEOTIDE SEQUENCE</scope>
    <source>
        <strain evidence="1">R11</strain>
    </source>
</reference>
<evidence type="ECO:0008006" key="3">
    <source>
        <dbReference type="Google" id="ProtNLM"/>
    </source>
</evidence>
<evidence type="ECO:0000313" key="1">
    <source>
        <dbReference type="EMBL" id="NCD67808.1"/>
    </source>
</evidence>
<proteinExistence type="predicted"/>
<dbReference type="RefSeq" id="WP_166583847.1">
    <property type="nucleotide sequence ID" value="NZ_WWEO01000027.1"/>
</dbReference>
<reference evidence="1" key="1">
    <citation type="submission" date="2020-01" db="EMBL/GenBank/DDBJ databases">
        <authorList>
            <person name="Seo Y.L."/>
        </authorList>
    </citation>
    <scope>NUCLEOTIDE SEQUENCE</scope>
    <source>
        <strain evidence="1">R11</strain>
    </source>
</reference>
<comment type="caution">
    <text evidence="1">The sequence shown here is derived from an EMBL/GenBank/DDBJ whole genome shotgun (WGS) entry which is preliminary data.</text>
</comment>
<keyword evidence="2" id="KW-1185">Reference proteome</keyword>
<evidence type="ECO:0000313" key="2">
    <source>
        <dbReference type="Proteomes" id="UP000638732"/>
    </source>
</evidence>
<organism evidence="1 2">
    <name type="scientific">Mucilaginibacter agri</name>
    <dbReference type="NCBI Taxonomy" id="2695265"/>
    <lineage>
        <taxon>Bacteria</taxon>
        <taxon>Pseudomonadati</taxon>
        <taxon>Bacteroidota</taxon>
        <taxon>Sphingobacteriia</taxon>
        <taxon>Sphingobacteriales</taxon>
        <taxon>Sphingobacteriaceae</taxon>
        <taxon>Mucilaginibacter</taxon>
    </lineage>
</organism>
<dbReference type="PROSITE" id="PS51257">
    <property type="entry name" value="PROKAR_LIPOPROTEIN"/>
    <property type="match status" value="1"/>
</dbReference>
<sequence length="312" mass="34620">MKSRFLLLAIIGTAFVSCKKADVEEPNVVALKKLYSIGFTVWNFSDTTSVVGATSVSKSPSSSLQNQLDYLQYYVFTKEANGNYVLVKQKIQKSTDANFGIVSDSLPANHYYIYFVGCQAPGHMEMRTKANNINVPIFYYDNNAIYDTFYASSEVTLNGMVTEAVLLNRVVAKVQVKITDILPQEASAVRLIFADYPLGLDLTTGIGEIRAETETTNRVSKNFQVPIVNADKINTGFTFGAIVWAYDYPLITLSCIDVSGKTIAVKSIPKNRFGLYTRLEDNMQYNYTGSLFDTPGYTVFASNQQAVSLKNN</sequence>
<protein>
    <recommendedName>
        <fullName evidence="3">Fimbrillin-A associated anchor protein Mfa1 and Mfa2</fullName>
    </recommendedName>
</protein>
<gene>
    <name evidence="1" type="ORF">GSY63_00395</name>
</gene>
<dbReference type="EMBL" id="WWEO01000027">
    <property type="protein sequence ID" value="NCD67808.1"/>
    <property type="molecule type" value="Genomic_DNA"/>
</dbReference>
<dbReference type="AlphaFoldDB" id="A0A966DQ90"/>
<name>A0A966DQ90_9SPHI</name>
<dbReference type="Proteomes" id="UP000638732">
    <property type="component" value="Unassembled WGS sequence"/>
</dbReference>